<dbReference type="EMBL" id="JARRAF010000018">
    <property type="protein sequence ID" value="MDK2125376.1"/>
    <property type="molecule type" value="Genomic_DNA"/>
</dbReference>
<organism evidence="1 2">
    <name type="scientific">Parachitinimonas caeni</name>
    <dbReference type="NCBI Taxonomy" id="3031301"/>
    <lineage>
        <taxon>Bacteria</taxon>
        <taxon>Pseudomonadati</taxon>
        <taxon>Pseudomonadota</taxon>
        <taxon>Betaproteobacteria</taxon>
        <taxon>Neisseriales</taxon>
        <taxon>Chitinibacteraceae</taxon>
        <taxon>Parachitinimonas</taxon>
    </lineage>
</organism>
<dbReference type="RefSeq" id="WP_284101684.1">
    <property type="nucleotide sequence ID" value="NZ_JARRAF010000018.1"/>
</dbReference>
<proteinExistence type="predicted"/>
<evidence type="ECO:0000313" key="2">
    <source>
        <dbReference type="Proteomes" id="UP001172778"/>
    </source>
</evidence>
<protein>
    <submittedName>
        <fullName evidence="1">Uncharacterized protein</fullName>
    </submittedName>
</protein>
<gene>
    <name evidence="1" type="ORF">PZA18_15080</name>
</gene>
<comment type="caution">
    <text evidence="1">The sequence shown here is derived from an EMBL/GenBank/DDBJ whole genome shotgun (WGS) entry which is preliminary data.</text>
</comment>
<evidence type="ECO:0000313" key="1">
    <source>
        <dbReference type="EMBL" id="MDK2125376.1"/>
    </source>
</evidence>
<accession>A0ABT7DZ83</accession>
<dbReference type="Proteomes" id="UP001172778">
    <property type="component" value="Unassembled WGS sequence"/>
</dbReference>
<reference evidence="1" key="1">
    <citation type="submission" date="2023-03" db="EMBL/GenBank/DDBJ databases">
        <title>Chitinimonas shenzhenensis gen. nov., sp. nov., a novel member of family Burkholderiaceae isolated from activated sludge collected in Shen Zhen, China.</title>
        <authorList>
            <person name="Wang X."/>
        </authorList>
    </citation>
    <scope>NUCLEOTIDE SEQUENCE</scope>
    <source>
        <strain evidence="1">DQS-5</strain>
    </source>
</reference>
<name>A0ABT7DZ83_9NEIS</name>
<keyword evidence="2" id="KW-1185">Reference proteome</keyword>
<sequence>MTDLEFIDALESGELLPEQFNHAAHIRAACIYLRHQPFLDAAVSMRNALQAFTARIGKDGLYHETLTLALMSIVADRLERFEGNDWQAFLMANPDLSERTLLNSYYRPETLGSDLARQRLVLERRGE</sequence>